<accession>A0A921EMZ4</accession>
<reference evidence="1" key="2">
    <citation type="submission" date="2021-09" db="EMBL/GenBank/DDBJ databases">
        <authorList>
            <person name="Gilroy R."/>
        </authorList>
    </citation>
    <scope>NUCLEOTIDE SEQUENCE</scope>
    <source>
        <strain evidence="1">ChiGjej3B3-7470</strain>
    </source>
</reference>
<dbReference type="Gene3D" id="2.30.110.10">
    <property type="entry name" value="Electron Transport, Fmn-binding Protein, Chain A"/>
    <property type="match status" value="1"/>
</dbReference>
<dbReference type="InterPro" id="IPR007396">
    <property type="entry name" value="TR_PAI2-type"/>
</dbReference>
<dbReference type="EMBL" id="DYZF01000148">
    <property type="protein sequence ID" value="HJE51493.1"/>
    <property type="molecule type" value="Genomic_DNA"/>
</dbReference>
<sequence>MYVPAHNAMPLDEATAILEQVRLADLVTVDPATLAPASTPLPMIHRPSADGFGSLEAHLARPNRQWEHTEHPALVILRGGDAYVNPTWYPTYRDGANAVPTWNYEVVQVTGRLVAHDDVEWLDGHVRRLSERFDPEFDLDRNEARVNAGMLRAIVGVELIIDGVVGKSKLSQNRSTADIVGVAEALDADARGDLADRMREVSLPHAQAREAAVHNAQQRRSHH</sequence>
<evidence type="ECO:0000313" key="1">
    <source>
        <dbReference type="EMBL" id="HJE51493.1"/>
    </source>
</evidence>
<proteinExistence type="predicted"/>
<name>A0A921EMZ4_9ACTN</name>
<reference evidence="1" key="1">
    <citation type="journal article" date="2021" name="PeerJ">
        <title>Extensive microbial diversity within the chicken gut microbiome revealed by metagenomics and culture.</title>
        <authorList>
            <person name="Gilroy R."/>
            <person name="Ravi A."/>
            <person name="Getino M."/>
            <person name="Pursley I."/>
            <person name="Horton D.L."/>
            <person name="Alikhan N.F."/>
            <person name="Baker D."/>
            <person name="Gharbi K."/>
            <person name="Hall N."/>
            <person name="Watson M."/>
            <person name="Adriaenssens E.M."/>
            <person name="Foster-Nyarko E."/>
            <person name="Jarju S."/>
            <person name="Secka A."/>
            <person name="Antonio M."/>
            <person name="Oren A."/>
            <person name="Chaudhuri R.R."/>
            <person name="La Ragione R."/>
            <person name="Hildebrand F."/>
            <person name="Pallen M.J."/>
        </authorList>
    </citation>
    <scope>NUCLEOTIDE SEQUENCE</scope>
    <source>
        <strain evidence="1">ChiGjej3B3-7470</strain>
    </source>
</reference>
<dbReference type="Pfam" id="PF04299">
    <property type="entry name" value="FMN_bind_2"/>
    <property type="match status" value="1"/>
</dbReference>
<organism evidence="1 2">
    <name type="scientific">Tessaracoccus flavescens</name>
    <dbReference type="NCBI Taxonomy" id="399497"/>
    <lineage>
        <taxon>Bacteria</taxon>
        <taxon>Bacillati</taxon>
        <taxon>Actinomycetota</taxon>
        <taxon>Actinomycetes</taxon>
        <taxon>Propionibacteriales</taxon>
        <taxon>Propionibacteriaceae</taxon>
        <taxon>Tessaracoccus</taxon>
    </lineage>
</organism>
<dbReference type="PANTHER" id="PTHR35802">
    <property type="entry name" value="PROTEASE SYNTHASE AND SPORULATION PROTEIN PAI 2"/>
    <property type="match status" value="1"/>
</dbReference>
<dbReference type="PANTHER" id="PTHR35802:SF1">
    <property type="entry name" value="PROTEASE SYNTHASE AND SPORULATION PROTEIN PAI 2"/>
    <property type="match status" value="1"/>
</dbReference>
<dbReference type="InterPro" id="IPR012349">
    <property type="entry name" value="Split_barrel_FMN-bd"/>
</dbReference>
<dbReference type="AlphaFoldDB" id="A0A921EMZ4"/>
<protein>
    <submittedName>
        <fullName evidence="1">FMN-binding negative transcriptional regulator</fullName>
    </submittedName>
</protein>
<gene>
    <name evidence="1" type="ORF">K8V15_05880</name>
</gene>
<dbReference type="SUPFAM" id="SSF50475">
    <property type="entry name" value="FMN-binding split barrel"/>
    <property type="match status" value="1"/>
</dbReference>
<dbReference type="PIRSF" id="PIRSF010372">
    <property type="entry name" value="PaiB"/>
    <property type="match status" value="1"/>
</dbReference>
<comment type="caution">
    <text evidence="1">The sequence shown here is derived from an EMBL/GenBank/DDBJ whole genome shotgun (WGS) entry which is preliminary data.</text>
</comment>
<dbReference type="Proteomes" id="UP000712713">
    <property type="component" value="Unassembled WGS sequence"/>
</dbReference>
<evidence type="ECO:0000313" key="2">
    <source>
        <dbReference type="Proteomes" id="UP000712713"/>
    </source>
</evidence>